<name>A0ABY5NX54_9ENTE</name>
<dbReference type="Proteomes" id="UP001058273">
    <property type="component" value="Chromosome"/>
</dbReference>
<reference evidence="1" key="2">
    <citation type="submission" date="2022-08" db="EMBL/GenBank/DDBJ databases">
        <authorList>
            <person name="Poehlein A."/>
            <person name="Guzman J."/>
            <person name="Daniel R."/>
            <person name="Vilcinskas A."/>
        </authorList>
    </citation>
    <scope>NUCLEOTIDE SEQUENCE</scope>
    <source>
        <strain evidence="1">G314FT</strain>
    </source>
</reference>
<gene>
    <name evidence="1" type="ORF">G314FT_03160</name>
</gene>
<organism evidence="1 2">
    <name type="scientific">Vagococcus luciliae</name>
    <dbReference type="NCBI Taxonomy" id="2920380"/>
    <lineage>
        <taxon>Bacteria</taxon>
        <taxon>Bacillati</taxon>
        <taxon>Bacillota</taxon>
        <taxon>Bacilli</taxon>
        <taxon>Lactobacillales</taxon>
        <taxon>Enterococcaceae</taxon>
        <taxon>Vagococcus</taxon>
    </lineage>
</organism>
<reference evidence="1" key="1">
    <citation type="submission" date="2022-08" db="EMBL/GenBank/DDBJ databases">
        <title>Genome sequence of Vagococcus luciliae DSM 112651.</title>
        <authorList>
            <person name="Juan G."/>
            <person name="Anja P."/>
            <person name="Rolf D."/>
            <person name="Kampfer P."/>
            <person name="Vilcinskas A."/>
        </authorList>
    </citation>
    <scope>NUCLEOTIDE SEQUENCE</scope>
    <source>
        <strain evidence="1">G314FT</strain>
    </source>
</reference>
<accession>A0ABY5NX54</accession>
<dbReference type="RefSeq" id="WP_257701805.1">
    <property type="nucleotide sequence ID" value="NZ_CP102451.1"/>
</dbReference>
<evidence type="ECO:0000313" key="2">
    <source>
        <dbReference type="Proteomes" id="UP001058273"/>
    </source>
</evidence>
<keyword evidence="2" id="KW-1185">Reference proteome</keyword>
<evidence type="ECO:0000313" key="1">
    <source>
        <dbReference type="EMBL" id="UUV98224.1"/>
    </source>
</evidence>
<proteinExistence type="predicted"/>
<dbReference type="EMBL" id="CP102451">
    <property type="protein sequence ID" value="UUV98224.1"/>
    <property type="molecule type" value="Genomic_DNA"/>
</dbReference>
<protein>
    <submittedName>
        <fullName evidence="1">Uncharacterized protein</fullName>
    </submittedName>
</protein>
<sequence length="46" mass="5016">MMIVVAIAIVVAHIVGHNATEIVTDMPILSEDFDPHPTLVGCRQFN</sequence>